<comment type="similarity">
    <text evidence="2 16">Belongs to the sodium:neurotransmitter symporter (SNF) (TC 2.A.22) family.</text>
</comment>
<feature type="disulfide bond" evidence="15">
    <location>
        <begin position="149"/>
        <end position="157"/>
    </location>
</feature>
<dbReference type="Pfam" id="PF00209">
    <property type="entry name" value="SNF"/>
    <property type="match status" value="1"/>
</dbReference>
<evidence type="ECO:0000256" key="15">
    <source>
        <dbReference type="PIRSR" id="PIRSR600175-2"/>
    </source>
</evidence>
<dbReference type="GO" id="GO:0005283">
    <property type="term" value="F:amino acid:sodium symporter activity"/>
    <property type="evidence" value="ECO:0007669"/>
    <property type="project" value="TreeGrafter"/>
</dbReference>
<dbReference type="GO" id="GO:0005886">
    <property type="term" value="C:plasma membrane"/>
    <property type="evidence" value="ECO:0007669"/>
    <property type="project" value="TreeGrafter"/>
</dbReference>
<feature type="transmembrane region" description="Helical" evidence="18">
    <location>
        <begin position="65"/>
        <end position="85"/>
    </location>
</feature>
<dbReference type="GO" id="GO:0015179">
    <property type="term" value="F:L-amino acid transmembrane transporter activity"/>
    <property type="evidence" value="ECO:0007669"/>
    <property type="project" value="TreeGrafter"/>
</dbReference>
<evidence type="ECO:0000256" key="2">
    <source>
        <dbReference type="ARBA" id="ARBA00006459"/>
    </source>
</evidence>
<feature type="transmembrane region" description="Helical" evidence="18">
    <location>
        <begin position="208"/>
        <end position="227"/>
    </location>
</feature>
<feature type="transmembrane region" description="Helical" evidence="18">
    <location>
        <begin position="413"/>
        <end position="433"/>
    </location>
</feature>
<gene>
    <name evidence="19" type="primary">106086299</name>
</gene>
<feature type="binding site" evidence="14">
    <location>
        <position position="51"/>
    </location>
    <ligand>
        <name>Na(+)</name>
        <dbReference type="ChEBI" id="CHEBI:29101"/>
        <label>1</label>
    </ligand>
</feature>
<evidence type="ECO:0000256" key="10">
    <source>
        <dbReference type="ARBA" id="ARBA00023136"/>
    </source>
</evidence>
<evidence type="ECO:0000256" key="9">
    <source>
        <dbReference type="ARBA" id="ARBA00023065"/>
    </source>
</evidence>
<evidence type="ECO:0000256" key="12">
    <source>
        <dbReference type="ARBA" id="ARBA00023201"/>
    </source>
</evidence>
<dbReference type="PANTHER" id="PTHR11616:SF321">
    <property type="entry name" value="SODIUM-DEPENDENT NUTRIENT AMINO ACID TRANSPORTER 1-RELATED"/>
    <property type="match status" value="1"/>
</dbReference>
<feature type="transmembrane region" description="Helical" evidence="18">
    <location>
        <begin position="527"/>
        <end position="546"/>
    </location>
</feature>
<dbReference type="InterPro" id="IPR000175">
    <property type="entry name" value="Na/ntran_symport"/>
</dbReference>
<keyword evidence="3 16" id="KW-0813">Transport</keyword>
<feature type="compositionally biased region" description="Basic and acidic residues" evidence="17">
    <location>
        <begin position="1"/>
        <end position="16"/>
    </location>
</feature>
<dbReference type="VEuPathDB" id="VectorBase:SCAU004718"/>
<evidence type="ECO:0000256" key="11">
    <source>
        <dbReference type="ARBA" id="ARBA00023180"/>
    </source>
</evidence>
<comment type="subcellular location">
    <subcellularLocation>
        <location evidence="1">Membrane</location>
        <topology evidence="1">Multi-pass membrane protein</topology>
    </subcellularLocation>
</comment>
<reference evidence="19" key="1">
    <citation type="submission" date="2020-05" db="UniProtKB">
        <authorList>
            <consortium name="EnsemblMetazoa"/>
        </authorList>
    </citation>
    <scope>IDENTIFICATION</scope>
    <source>
        <strain evidence="19">USDA</strain>
    </source>
</reference>
<evidence type="ECO:0000256" key="6">
    <source>
        <dbReference type="ARBA" id="ARBA00022970"/>
    </source>
</evidence>
<keyword evidence="20" id="KW-1185">Reference proteome</keyword>
<keyword evidence="11" id="KW-0325">Glycoprotein</keyword>
<evidence type="ECO:0000256" key="1">
    <source>
        <dbReference type="ARBA" id="ARBA00004141"/>
    </source>
</evidence>
<evidence type="ECO:0000256" key="16">
    <source>
        <dbReference type="RuleBase" id="RU003732"/>
    </source>
</evidence>
<evidence type="ECO:0000313" key="19">
    <source>
        <dbReference type="EnsemblMetazoa" id="SCAU004718-PA"/>
    </source>
</evidence>
<keyword evidence="7 18" id="KW-1133">Transmembrane helix</keyword>
<dbReference type="CDD" id="cd10324">
    <property type="entry name" value="SLC6sbd"/>
    <property type="match status" value="1"/>
</dbReference>
<organism evidence="19 20">
    <name type="scientific">Stomoxys calcitrans</name>
    <name type="common">Stable fly</name>
    <name type="synonym">Conops calcitrans</name>
    <dbReference type="NCBI Taxonomy" id="35570"/>
    <lineage>
        <taxon>Eukaryota</taxon>
        <taxon>Metazoa</taxon>
        <taxon>Ecdysozoa</taxon>
        <taxon>Arthropoda</taxon>
        <taxon>Hexapoda</taxon>
        <taxon>Insecta</taxon>
        <taxon>Pterygota</taxon>
        <taxon>Neoptera</taxon>
        <taxon>Endopterygota</taxon>
        <taxon>Diptera</taxon>
        <taxon>Brachycera</taxon>
        <taxon>Muscomorpha</taxon>
        <taxon>Muscoidea</taxon>
        <taxon>Muscidae</taxon>
        <taxon>Stomoxys</taxon>
    </lineage>
</organism>
<feature type="binding site" evidence="14">
    <location>
        <position position="388"/>
    </location>
    <ligand>
        <name>Na(+)</name>
        <dbReference type="ChEBI" id="CHEBI:29101"/>
        <label>1</label>
    </ligand>
</feature>
<keyword evidence="6" id="KW-0029">Amino-acid transport</keyword>
<evidence type="ECO:0000256" key="17">
    <source>
        <dbReference type="SAM" id="MobiDB-lite"/>
    </source>
</evidence>
<dbReference type="InterPro" id="IPR037272">
    <property type="entry name" value="SNS_sf"/>
</dbReference>
<keyword evidence="10 18" id="KW-0472">Membrane</keyword>
<feature type="transmembrane region" description="Helical" evidence="18">
    <location>
        <begin position="106"/>
        <end position="137"/>
    </location>
</feature>
<evidence type="ECO:0000256" key="4">
    <source>
        <dbReference type="ARBA" id="ARBA00022692"/>
    </source>
</evidence>
<dbReference type="AlphaFoldDB" id="A0A1I8P4C4"/>
<keyword evidence="9" id="KW-0406">Ion transport</keyword>
<feature type="transmembrane region" description="Helical" evidence="18">
    <location>
        <begin position="36"/>
        <end position="53"/>
    </location>
</feature>
<name>A0A1I8P4C4_STOCA</name>
<feature type="transmembrane region" description="Helical" evidence="18">
    <location>
        <begin position="234"/>
        <end position="254"/>
    </location>
</feature>
<proteinExistence type="inferred from homology"/>
<evidence type="ECO:0000313" key="20">
    <source>
        <dbReference type="Proteomes" id="UP000095300"/>
    </source>
</evidence>
<feature type="binding site" evidence="14">
    <location>
        <position position="289"/>
    </location>
    <ligand>
        <name>Na(+)</name>
        <dbReference type="ChEBI" id="CHEBI:29101"/>
        <label>1</label>
    </ligand>
</feature>
<feature type="transmembrane region" description="Helical" evidence="18">
    <location>
        <begin position="315"/>
        <end position="336"/>
    </location>
</feature>
<evidence type="ECO:0000256" key="5">
    <source>
        <dbReference type="ARBA" id="ARBA00022847"/>
    </source>
</evidence>
<dbReference type="PRINTS" id="PR00176">
    <property type="entry name" value="NANEUSMPORT"/>
</dbReference>
<keyword evidence="12" id="KW-0739">Sodium transport</keyword>
<dbReference type="GO" id="GO:0046872">
    <property type="term" value="F:metal ion binding"/>
    <property type="evidence" value="ECO:0007669"/>
    <property type="project" value="UniProtKB-KW"/>
</dbReference>
<evidence type="ECO:0000256" key="18">
    <source>
        <dbReference type="SAM" id="Phobius"/>
    </source>
</evidence>
<evidence type="ECO:0000256" key="14">
    <source>
        <dbReference type="PIRSR" id="PIRSR600175-1"/>
    </source>
</evidence>
<accession>A0A1I8P4C4</accession>
<evidence type="ECO:0000256" key="13">
    <source>
        <dbReference type="ARBA" id="ARBA00037785"/>
    </source>
</evidence>
<dbReference type="NCBIfam" id="NF037979">
    <property type="entry name" value="Na_transp"/>
    <property type="match status" value="1"/>
</dbReference>
<evidence type="ECO:0000256" key="8">
    <source>
        <dbReference type="ARBA" id="ARBA00023053"/>
    </source>
</evidence>
<dbReference type="KEGG" id="scac:106086299"/>
<dbReference type="Proteomes" id="UP000095300">
    <property type="component" value="Unassembled WGS sequence"/>
</dbReference>
<keyword evidence="8 14" id="KW-0915">Sodium</keyword>
<feature type="transmembrane region" description="Helical" evidence="18">
    <location>
        <begin position="486"/>
        <end position="507"/>
    </location>
</feature>
<protein>
    <recommendedName>
        <fullName evidence="16">Transporter</fullName>
    </recommendedName>
</protein>
<dbReference type="EnsemblMetazoa" id="SCAU004718-RA">
    <property type="protein sequence ID" value="SCAU004718-PA"/>
    <property type="gene ID" value="SCAU004718"/>
</dbReference>
<feature type="transmembrane region" description="Helical" evidence="18">
    <location>
        <begin position="445"/>
        <end position="466"/>
    </location>
</feature>
<feature type="region of interest" description="Disordered" evidence="17">
    <location>
        <begin position="1"/>
        <end position="20"/>
    </location>
</feature>
<evidence type="ECO:0000256" key="3">
    <source>
        <dbReference type="ARBA" id="ARBA00022448"/>
    </source>
</evidence>
<keyword evidence="5 16" id="KW-0769">Symport</keyword>
<feature type="binding site" evidence="14">
    <location>
        <position position="47"/>
    </location>
    <ligand>
        <name>Na(+)</name>
        <dbReference type="ChEBI" id="CHEBI:29101"/>
        <label>1</label>
    </ligand>
</feature>
<dbReference type="SUPFAM" id="SSF161070">
    <property type="entry name" value="SNF-like"/>
    <property type="match status" value="1"/>
</dbReference>
<feature type="transmembrane region" description="Helical" evidence="18">
    <location>
        <begin position="282"/>
        <end position="303"/>
    </location>
</feature>
<keyword evidence="14" id="KW-0479">Metal-binding</keyword>
<dbReference type="GO" id="GO:0089718">
    <property type="term" value="P:amino acid import across plasma membrane"/>
    <property type="evidence" value="ECO:0007669"/>
    <property type="project" value="TreeGrafter"/>
</dbReference>
<dbReference type="PROSITE" id="PS00610">
    <property type="entry name" value="NA_NEUROTRAN_SYMP_1"/>
    <property type="match status" value="1"/>
</dbReference>
<sequence length="613" mass="68459">MSVVEKGKSHTNEETHATIAAAATESPKRENWASGLEFLMSCISVSVGLGNIWRFPFTAYENGGGAFLIPYIVVLFLIGKPMYYLEVLLGQFTSKSSVKIWSICPSFVGVGIGQAYAGVAVLTYYSSLLALTLYYFVASFKNPLPWSYCREEWGLNCVNSNAHANSTTDTTSTLNSRLTSSSEMYFIKEVIREYDDISEGIGLPNWELTLALFVAWLTTFLVIVRGVKTAGKAAYFLAIFPYVILITLLIRAVTLEGALDGIVFFLKPNWNELLNLKVWKEAVVQCFFSLAVGLGPIVMFSSYNKFNHNSHRDAIIVTSLDTVTSLIAGITIFGILGNLAHNLNISNIHEVVRSGTGLAFISYPDAIAKFKAVPQLFAVLFFIMLFVLGIGTLVAQANTLVAILCDHYKWMKAWVVALITSICGFLCGIIYVTPAGQWILSLVDYYGATFVIFGLASFQIMGVAWVYGLQNFCDDIEFMLRTRVSFYWRICWAVITPLLLLFIFLYSMAELKTLKYAGMDYPQSANIAGWILLAIGFVQYPLWFLWTTSHNCGGSLLEGLQNACSPADDWGPSEPEVRKQWLIYKKEMREKRNAKSNSSQLWRKLKNTFCNSN</sequence>
<dbReference type="PROSITE" id="PS50267">
    <property type="entry name" value="NA_NEUROTRAN_SYMP_3"/>
    <property type="match status" value="1"/>
</dbReference>
<keyword evidence="4 16" id="KW-0812">Transmembrane</keyword>
<keyword evidence="15" id="KW-1015">Disulfide bond</keyword>
<dbReference type="PANTHER" id="PTHR11616">
    <property type="entry name" value="SODIUM/CHLORIDE DEPENDENT TRANSPORTER"/>
    <property type="match status" value="1"/>
</dbReference>
<evidence type="ECO:0000256" key="7">
    <source>
        <dbReference type="ARBA" id="ARBA00022989"/>
    </source>
</evidence>
<feature type="transmembrane region" description="Helical" evidence="18">
    <location>
        <begin position="376"/>
        <end position="401"/>
    </location>
</feature>
<comment type="function">
    <text evidence="13">Unusual broad substrate spectrum amino acid:sodium cotransporter that promotes absorption of the D isomers of essential amino acids. Neutral amino acids are the preferred substrates, especially methionine and phenylalanine.</text>
</comment>
<dbReference type="OrthoDB" id="6581954at2759"/>